<protein>
    <recommendedName>
        <fullName evidence="1">Transcription initiation factor TFIID subunit 12 domain-containing protein</fullName>
    </recommendedName>
</protein>
<reference evidence="2 3" key="2">
    <citation type="journal article" date="2013" name="PLoS ONE">
        <title>Whole genome mapping and re-organization of the nuclear and mitochondrial genomes of Babesia microti isolates.</title>
        <authorList>
            <person name="Cornillot E."/>
            <person name="Dassouli A."/>
            <person name="Garg A."/>
            <person name="Pachikara N."/>
            <person name="Randazzo S."/>
            <person name="Depoix D."/>
            <person name="Carcy B."/>
            <person name="Delbecq S."/>
            <person name="Frutos R."/>
            <person name="Silva J.C."/>
            <person name="Sutton R."/>
            <person name="Krause P.J."/>
            <person name="Mamoun C.B."/>
        </authorList>
    </citation>
    <scope>NUCLEOTIDE SEQUENCE [LARGE SCALE GENOMIC DNA]</scope>
    <source>
        <strain evidence="2 3">RI</strain>
    </source>
</reference>
<proteinExistence type="predicted"/>
<keyword evidence="3" id="KW-1185">Reference proteome</keyword>
<evidence type="ECO:0000313" key="3">
    <source>
        <dbReference type="Proteomes" id="UP000002899"/>
    </source>
</evidence>
<dbReference type="SUPFAM" id="SSF47113">
    <property type="entry name" value="Histone-fold"/>
    <property type="match status" value="1"/>
</dbReference>
<dbReference type="EMBL" id="FO082872">
    <property type="protein sequence ID" value="SJK86125.1"/>
    <property type="molecule type" value="Genomic_DNA"/>
</dbReference>
<dbReference type="InterPro" id="IPR009072">
    <property type="entry name" value="Histone-fold"/>
</dbReference>
<dbReference type="AlphaFoldDB" id="A0A1R4AAW2"/>
<dbReference type="RefSeq" id="XP_021338319.1">
    <property type="nucleotide sequence ID" value="XM_021481710.1"/>
</dbReference>
<sequence length="201" mass="22367">MGELSNLITTQNVHNLLNEISNGYQVEDPVIQSLSIVMEDYLQDVLLNAYQMCRHRYSKVITPQDVWYYLNITDSSPIEPLAGLGATMGLGAVISLIAGSDFKDKADKTKSMVNYLQLPRSNYSLSHVLNRGSGGRNNRKIASAAAEQRRILSSYFSDPETNKTDEIAIRKIRTRNHTHLHTSTGSETDSISVISFVSDSQ</sequence>
<dbReference type="InterPro" id="IPR003228">
    <property type="entry name" value="TFIID_TAF12_dom"/>
</dbReference>
<accession>A0A1R4AAW2</accession>
<evidence type="ECO:0000313" key="2">
    <source>
        <dbReference type="EMBL" id="SJK86125.1"/>
    </source>
</evidence>
<dbReference type="Pfam" id="PF03847">
    <property type="entry name" value="TFIID_20kDa"/>
    <property type="match status" value="1"/>
</dbReference>
<reference evidence="2 3" key="1">
    <citation type="journal article" date="2012" name="Nucleic Acids Res.">
        <title>Sequencing of the smallest Apicomplexan genome from the human pathogen Babesia microti.</title>
        <authorList>
            <person name="Cornillot E."/>
            <person name="Hadj-Kaddour K."/>
            <person name="Dassouli A."/>
            <person name="Noel B."/>
            <person name="Ranwez V."/>
            <person name="Vacherie B."/>
            <person name="Augagneur Y."/>
            <person name="Bres V."/>
            <person name="Duclos A."/>
            <person name="Randazzo S."/>
            <person name="Carcy B."/>
            <person name="Debierre-Grockiego F."/>
            <person name="Delbecq S."/>
            <person name="Moubri-Menage K."/>
            <person name="Shams-Eldin H."/>
            <person name="Usmani-Brown S."/>
            <person name="Bringaud F."/>
            <person name="Wincker P."/>
            <person name="Vivares C.P."/>
            <person name="Schwarz R.T."/>
            <person name="Schetters T.P."/>
            <person name="Krause P.J."/>
            <person name="Gorenflot A."/>
            <person name="Berry V."/>
            <person name="Barbe V."/>
            <person name="Ben Mamoun C."/>
        </authorList>
    </citation>
    <scope>NUCLEOTIDE SEQUENCE [LARGE SCALE GENOMIC DNA]</scope>
    <source>
        <strain evidence="2 3">RI</strain>
    </source>
</reference>
<evidence type="ECO:0000259" key="1">
    <source>
        <dbReference type="Pfam" id="PF03847"/>
    </source>
</evidence>
<feature type="domain" description="Transcription initiation factor TFIID subunit 12" evidence="1">
    <location>
        <begin position="11"/>
        <end position="70"/>
    </location>
</feature>
<dbReference type="GeneID" id="24424512"/>
<dbReference type="Proteomes" id="UP000002899">
    <property type="component" value="Chromosome II"/>
</dbReference>
<dbReference type="VEuPathDB" id="PiroplasmaDB:BMR1_02g03651"/>
<dbReference type="GO" id="GO:0046982">
    <property type="term" value="F:protein heterodimerization activity"/>
    <property type="evidence" value="ECO:0007669"/>
    <property type="project" value="InterPro"/>
</dbReference>
<reference evidence="2 3" key="3">
    <citation type="journal article" date="2016" name="Sci. Rep.">
        <title>Genome-wide diversity and gene expression profiling of Babesia microti isolates identify polymorphic genes that mediate host-pathogen interactions.</title>
        <authorList>
            <person name="Silva J.C."/>
            <person name="Cornillot E."/>
            <person name="McCracken C."/>
            <person name="Usmani-Brown S."/>
            <person name="Dwivedi A."/>
            <person name="Ifeonu O.O."/>
            <person name="Crabtree J."/>
            <person name="Gotia H.T."/>
            <person name="Virji A.Z."/>
            <person name="Reynes C."/>
            <person name="Colinge J."/>
            <person name="Kumar V."/>
            <person name="Lawres L."/>
            <person name="Pazzi J.E."/>
            <person name="Pablo J.V."/>
            <person name="Hung C."/>
            <person name="Brancato J."/>
            <person name="Kumari P."/>
            <person name="Orvis J."/>
            <person name="Tretina K."/>
            <person name="Chibucos M."/>
            <person name="Ott S."/>
            <person name="Sadzewicz L."/>
            <person name="Sengamalay N."/>
            <person name="Shetty A.C."/>
            <person name="Su Q."/>
            <person name="Tallon L."/>
            <person name="Fraser C.M."/>
            <person name="Frutos R."/>
            <person name="Molina D.M."/>
            <person name="Krause P.J."/>
            <person name="Ben Mamoun C."/>
        </authorList>
    </citation>
    <scope>NUCLEOTIDE SEQUENCE [LARGE SCALE GENOMIC DNA]</scope>
    <source>
        <strain evidence="2 3">RI</strain>
    </source>
</reference>
<name>A0A1R4AAW2_BABMR</name>
<dbReference type="Gene3D" id="1.10.20.10">
    <property type="entry name" value="Histone, subunit A"/>
    <property type="match status" value="1"/>
</dbReference>
<dbReference type="KEGG" id="bmic:BMR1_02g03651"/>
<dbReference type="GO" id="GO:0006352">
    <property type="term" value="P:DNA-templated transcription initiation"/>
    <property type="evidence" value="ECO:0007669"/>
    <property type="project" value="InterPro"/>
</dbReference>
<organism evidence="2 3">
    <name type="scientific">Babesia microti (strain RI)</name>
    <dbReference type="NCBI Taxonomy" id="1133968"/>
    <lineage>
        <taxon>Eukaryota</taxon>
        <taxon>Sar</taxon>
        <taxon>Alveolata</taxon>
        <taxon>Apicomplexa</taxon>
        <taxon>Aconoidasida</taxon>
        <taxon>Piroplasmida</taxon>
        <taxon>Babesiidae</taxon>
        <taxon>Babesia</taxon>
    </lineage>
</organism>
<dbReference type="GO" id="GO:0005669">
    <property type="term" value="C:transcription factor TFIID complex"/>
    <property type="evidence" value="ECO:0007669"/>
    <property type="project" value="InterPro"/>
</dbReference>